<protein>
    <submittedName>
        <fullName evidence="1">Uncharacterized protein</fullName>
    </submittedName>
</protein>
<keyword evidence="2" id="KW-1185">Reference proteome</keyword>
<proteinExistence type="predicted"/>
<evidence type="ECO:0000313" key="2">
    <source>
        <dbReference type="Proteomes" id="UP001314170"/>
    </source>
</evidence>
<feature type="non-terminal residue" evidence="1">
    <location>
        <position position="64"/>
    </location>
</feature>
<evidence type="ECO:0000313" key="1">
    <source>
        <dbReference type="EMBL" id="CAK7333113.1"/>
    </source>
</evidence>
<comment type="caution">
    <text evidence="1">The sequence shown here is derived from an EMBL/GenBank/DDBJ whole genome shotgun (WGS) entry which is preliminary data.</text>
</comment>
<dbReference type="Proteomes" id="UP001314170">
    <property type="component" value="Unassembled WGS sequence"/>
</dbReference>
<gene>
    <name evidence="1" type="ORF">DCAF_LOCUS9322</name>
</gene>
<name>A0AAV1RC56_9ROSI</name>
<sequence>MKPKVDAGSHVKEAEVLPPGHLMYVPPAFLPHKIPPPPLPPLAATVVTIKPITATTTTTTALTI</sequence>
<organism evidence="1 2">
    <name type="scientific">Dovyalis caffra</name>
    <dbReference type="NCBI Taxonomy" id="77055"/>
    <lineage>
        <taxon>Eukaryota</taxon>
        <taxon>Viridiplantae</taxon>
        <taxon>Streptophyta</taxon>
        <taxon>Embryophyta</taxon>
        <taxon>Tracheophyta</taxon>
        <taxon>Spermatophyta</taxon>
        <taxon>Magnoliopsida</taxon>
        <taxon>eudicotyledons</taxon>
        <taxon>Gunneridae</taxon>
        <taxon>Pentapetalae</taxon>
        <taxon>rosids</taxon>
        <taxon>fabids</taxon>
        <taxon>Malpighiales</taxon>
        <taxon>Salicaceae</taxon>
        <taxon>Flacourtieae</taxon>
        <taxon>Dovyalis</taxon>
    </lineage>
</organism>
<accession>A0AAV1RC56</accession>
<dbReference type="AlphaFoldDB" id="A0AAV1RC56"/>
<dbReference type="EMBL" id="CAWUPB010000913">
    <property type="protein sequence ID" value="CAK7333113.1"/>
    <property type="molecule type" value="Genomic_DNA"/>
</dbReference>
<reference evidence="1 2" key="1">
    <citation type="submission" date="2024-01" db="EMBL/GenBank/DDBJ databases">
        <authorList>
            <person name="Waweru B."/>
        </authorList>
    </citation>
    <scope>NUCLEOTIDE SEQUENCE [LARGE SCALE GENOMIC DNA]</scope>
</reference>